<evidence type="ECO:0000313" key="2">
    <source>
        <dbReference type="EMBL" id="KAB2572600.1"/>
    </source>
</evidence>
<proteinExistence type="predicted"/>
<feature type="region of interest" description="Disordered" evidence="1">
    <location>
        <begin position="83"/>
        <end position="175"/>
    </location>
</feature>
<protein>
    <submittedName>
        <fullName evidence="2">Uncharacterized protein</fullName>
    </submittedName>
</protein>
<dbReference type="OrthoDB" id="10567918at2759"/>
<feature type="compositionally biased region" description="Low complexity" evidence="1">
    <location>
        <begin position="141"/>
        <end position="160"/>
    </location>
</feature>
<comment type="caution">
    <text evidence="2">The sequence shown here is derived from an EMBL/GenBank/DDBJ whole genome shotgun (WGS) entry which is preliminary data.</text>
</comment>
<name>A0A5N5D5M4_9PEZI</name>
<dbReference type="Proteomes" id="UP000325902">
    <property type="component" value="Unassembled WGS sequence"/>
</dbReference>
<evidence type="ECO:0000256" key="1">
    <source>
        <dbReference type="SAM" id="MobiDB-lite"/>
    </source>
</evidence>
<reference evidence="2 3" key="1">
    <citation type="journal article" date="2019" name="Sci. Rep.">
        <title>A multi-omics analysis of the grapevine pathogen Lasiodiplodia theobromae reveals that temperature affects the expression of virulence- and pathogenicity-related genes.</title>
        <authorList>
            <person name="Felix C."/>
            <person name="Meneses R."/>
            <person name="Goncalves M.F.M."/>
            <person name="Tilleman L."/>
            <person name="Duarte A.S."/>
            <person name="Jorrin-Novo J.V."/>
            <person name="Van de Peer Y."/>
            <person name="Deforce D."/>
            <person name="Van Nieuwerburgh F."/>
            <person name="Esteves A.C."/>
            <person name="Alves A."/>
        </authorList>
    </citation>
    <scope>NUCLEOTIDE SEQUENCE [LARGE SCALE GENOMIC DNA]</scope>
    <source>
        <strain evidence="2 3">LA-SOL3</strain>
    </source>
</reference>
<dbReference type="AlphaFoldDB" id="A0A5N5D5M4"/>
<accession>A0A5N5D5M4</accession>
<feature type="region of interest" description="Disordered" evidence="1">
    <location>
        <begin position="20"/>
        <end position="56"/>
    </location>
</feature>
<sequence>MEYYTNLWKGHVFHIISEVDEDSEELSSPSDSQSPVATVESSDEEDYTTEQESASMSSTIFNVETMIQTNYYFVSAPPNSQYQRMGEASGAMSNPSAGGRPVTPSQSERHVQRVAHTAPPATRPHPPPSKAQSRDPLATISRTPWPASPSPSSAATRRASNSGQSQGRTTEQDEEVREAISRLTISGGDTTTTEPSNCEYHVKHGVLKSPSDVVTKRFLEELVEKLCAKMGRRLSANDKVSHIYLFQWTDFPDRVKIGRSKRPETRLTQIADGCKMEGLRLLHVEELFGLGQGG</sequence>
<evidence type="ECO:0000313" key="3">
    <source>
        <dbReference type="Proteomes" id="UP000325902"/>
    </source>
</evidence>
<organism evidence="2 3">
    <name type="scientific">Lasiodiplodia theobromae</name>
    <dbReference type="NCBI Taxonomy" id="45133"/>
    <lineage>
        <taxon>Eukaryota</taxon>
        <taxon>Fungi</taxon>
        <taxon>Dikarya</taxon>
        <taxon>Ascomycota</taxon>
        <taxon>Pezizomycotina</taxon>
        <taxon>Dothideomycetes</taxon>
        <taxon>Dothideomycetes incertae sedis</taxon>
        <taxon>Botryosphaeriales</taxon>
        <taxon>Botryosphaeriaceae</taxon>
        <taxon>Lasiodiplodia</taxon>
    </lineage>
</organism>
<dbReference type="EMBL" id="VCHE01000075">
    <property type="protein sequence ID" value="KAB2572600.1"/>
    <property type="molecule type" value="Genomic_DNA"/>
</dbReference>
<gene>
    <name evidence="2" type="ORF">DBV05_g8757</name>
</gene>
<keyword evidence="3" id="KW-1185">Reference proteome</keyword>